<dbReference type="EMBL" id="SWLG01000004">
    <property type="protein sequence ID" value="TLS38060.1"/>
    <property type="molecule type" value="Genomic_DNA"/>
</dbReference>
<gene>
    <name evidence="2" type="ORF">FCL54_05815</name>
</gene>
<dbReference type="OrthoDB" id="2797777at2"/>
<comment type="caution">
    <text evidence="2">The sequence shown here is derived from an EMBL/GenBank/DDBJ whole genome shotgun (WGS) entry which is preliminary data.</text>
</comment>
<evidence type="ECO:0000313" key="2">
    <source>
        <dbReference type="EMBL" id="TLS38060.1"/>
    </source>
</evidence>
<accession>A0A5R9F723</accession>
<feature type="compositionally biased region" description="Basic and acidic residues" evidence="1">
    <location>
        <begin position="1"/>
        <end position="17"/>
    </location>
</feature>
<dbReference type="RefSeq" id="WP_138124151.1">
    <property type="nucleotide sequence ID" value="NZ_SWLG01000004.1"/>
</dbReference>
<organism evidence="2 3">
    <name type="scientific">Exobacillus caeni</name>
    <dbReference type="NCBI Taxonomy" id="2574798"/>
    <lineage>
        <taxon>Bacteria</taxon>
        <taxon>Bacillati</taxon>
        <taxon>Bacillota</taxon>
        <taxon>Bacilli</taxon>
        <taxon>Bacillales</taxon>
        <taxon>Guptibacillaceae</taxon>
        <taxon>Exobacillus</taxon>
    </lineage>
</organism>
<keyword evidence="3" id="KW-1185">Reference proteome</keyword>
<dbReference type="Proteomes" id="UP000308230">
    <property type="component" value="Unassembled WGS sequence"/>
</dbReference>
<reference evidence="2 3" key="1">
    <citation type="submission" date="2019-04" db="EMBL/GenBank/DDBJ databases">
        <title>Bacillus caeni sp. nov., a bacterium isolated from mangrove sediment.</title>
        <authorList>
            <person name="Huang H."/>
            <person name="Mo K."/>
            <person name="Hu Y."/>
        </authorList>
    </citation>
    <scope>NUCLEOTIDE SEQUENCE [LARGE SCALE GENOMIC DNA]</scope>
    <source>
        <strain evidence="2 3">HB172195</strain>
    </source>
</reference>
<proteinExistence type="predicted"/>
<evidence type="ECO:0000313" key="3">
    <source>
        <dbReference type="Proteomes" id="UP000308230"/>
    </source>
</evidence>
<evidence type="ECO:0000256" key="1">
    <source>
        <dbReference type="SAM" id="MobiDB-lite"/>
    </source>
</evidence>
<feature type="region of interest" description="Disordered" evidence="1">
    <location>
        <begin position="1"/>
        <end position="21"/>
    </location>
</feature>
<dbReference type="AlphaFoldDB" id="A0A5R9F723"/>
<name>A0A5R9F723_9BACL</name>
<sequence length="296" mass="34162">MYRENKPADVGPYDHPDIYPGPRPSSSFIYHKGKAHRIIEEQGTKAEDLILHYSNAEDMLGTLAFASHDEISVREFLKRQSVESIGDRIPVLAYGSNVCLAQLQYKFSLNPDMSDLVIFYRATITDTDVVYGSFLSPYGALPAVIAPIEGAETEVWVTFVEREQLDLLNRTEGSYVLREHNKGKIKLANGEVFEKVYAYYYPHAYKKDGTYYRFKDIPGRSSLPSRWQADMLNDLKGLVAFEGHREEFIHNIRWKPTFHQRIGNFLEQFNETFDHPDWEVISSIDTVQKMKRSFSD</sequence>
<protein>
    <submittedName>
        <fullName evidence="2">Uncharacterized protein</fullName>
    </submittedName>
</protein>